<evidence type="ECO:0008006" key="3">
    <source>
        <dbReference type="Google" id="ProtNLM"/>
    </source>
</evidence>
<proteinExistence type="predicted"/>
<dbReference type="SUPFAM" id="SSF50118">
    <property type="entry name" value="Cell growth inhibitor/plasmid maintenance toxic component"/>
    <property type="match status" value="1"/>
</dbReference>
<dbReference type="Proteomes" id="UP000249304">
    <property type="component" value="Unassembled WGS sequence"/>
</dbReference>
<evidence type="ECO:0000313" key="1">
    <source>
        <dbReference type="EMBL" id="PZG16854.1"/>
    </source>
</evidence>
<dbReference type="InterPro" id="IPR003477">
    <property type="entry name" value="PemK-like"/>
</dbReference>
<accession>A0A2W2FP54</accession>
<evidence type="ECO:0000313" key="2">
    <source>
        <dbReference type="Proteomes" id="UP000249304"/>
    </source>
</evidence>
<protein>
    <recommendedName>
        <fullName evidence="3">Type II toxin-antitoxin system PemK/MazF family toxin</fullName>
    </recommendedName>
</protein>
<gene>
    <name evidence="1" type="ORF">C1J01_19825</name>
</gene>
<keyword evidence="2" id="KW-1185">Reference proteome</keyword>
<reference evidence="1 2" key="1">
    <citation type="submission" date="2018-01" db="EMBL/GenBank/DDBJ databases">
        <title>Draft genome sequence of Nonomuraea sp. KC333.</title>
        <authorList>
            <person name="Sahin N."/>
            <person name="Saygin H."/>
            <person name="Ay H."/>
        </authorList>
    </citation>
    <scope>NUCLEOTIDE SEQUENCE [LARGE SCALE GENOMIC DNA]</scope>
    <source>
        <strain evidence="1 2">KC333</strain>
    </source>
</reference>
<dbReference type="GO" id="GO:0003677">
    <property type="term" value="F:DNA binding"/>
    <property type="evidence" value="ECO:0007669"/>
    <property type="project" value="InterPro"/>
</dbReference>
<sequence>MTHRFGELWSVQLGDRDEVRLVVSGDFYHTLYGDNVLTAHVEPIDMARALTAFAVDVGEDRAAMVDRISTVAATRLKSKVGDLPDDRLAAVRGMIATIFGTAG</sequence>
<organism evidence="1 2">
    <name type="scientific">Nonomuraea aridisoli</name>
    <dbReference type="NCBI Taxonomy" id="2070368"/>
    <lineage>
        <taxon>Bacteria</taxon>
        <taxon>Bacillati</taxon>
        <taxon>Actinomycetota</taxon>
        <taxon>Actinomycetes</taxon>
        <taxon>Streptosporangiales</taxon>
        <taxon>Streptosporangiaceae</taxon>
        <taxon>Nonomuraea</taxon>
    </lineage>
</organism>
<dbReference type="RefSeq" id="WP_111180477.1">
    <property type="nucleotide sequence ID" value="NZ_POUD01000077.1"/>
</dbReference>
<dbReference type="Pfam" id="PF02452">
    <property type="entry name" value="PemK_toxin"/>
    <property type="match status" value="1"/>
</dbReference>
<dbReference type="EMBL" id="POUD01000077">
    <property type="protein sequence ID" value="PZG16854.1"/>
    <property type="molecule type" value="Genomic_DNA"/>
</dbReference>
<name>A0A2W2FP54_9ACTN</name>
<dbReference type="OrthoDB" id="3534470at2"/>
<comment type="caution">
    <text evidence="1">The sequence shown here is derived from an EMBL/GenBank/DDBJ whole genome shotgun (WGS) entry which is preliminary data.</text>
</comment>
<dbReference type="AlphaFoldDB" id="A0A2W2FP54"/>